<dbReference type="PANTHER" id="PTHR36832">
    <property type="entry name" value="SLR1174 PROTEIN-RELATED"/>
    <property type="match status" value="1"/>
</dbReference>
<comment type="caution">
    <text evidence="2">The sequence shown here is derived from an EMBL/GenBank/DDBJ whole genome shotgun (WGS) entry which is preliminary data.</text>
</comment>
<name>A0A430AQT4_9ENTE</name>
<protein>
    <recommendedName>
        <fullName evidence="4">ABC transporter permease</fullName>
    </recommendedName>
</protein>
<dbReference type="AlphaFoldDB" id="A0A430AQT4"/>
<keyword evidence="1" id="KW-1133">Transmembrane helix</keyword>
<dbReference type="Proteomes" id="UP000287605">
    <property type="component" value="Unassembled WGS sequence"/>
</dbReference>
<keyword evidence="1" id="KW-0472">Membrane</keyword>
<sequence length="260" mass="29207">MFKSFIITIKISYNQEFSGGLLPVFKKQLLNYIWFYFMCQIWLFIGQNSEMSLTTSQLLTYSLLSTVFRPQMDIITPATSSMWEGSIIGRYTRPMPIFSSFIAETIGKIWIPTFFTLSFPLIVLASIAGINPLPDSFYTGIMGMISLLLSVSLGFAMDFIFAALAMHLKDKCWAALQIRESLLNLLTGAVIPLNVMPLPVGNFLRLLPFASLASVPINIYMGIIKPANALLMQVVWNVLFWTIASIVYKKSEEEMISFGG</sequence>
<dbReference type="InterPro" id="IPR010390">
    <property type="entry name" value="ABC-2_transporter-like"/>
</dbReference>
<dbReference type="OrthoDB" id="8582979at2"/>
<evidence type="ECO:0008006" key="4">
    <source>
        <dbReference type="Google" id="ProtNLM"/>
    </source>
</evidence>
<reference evidence="2 3" key="1">
    <citation type="submission" date="2017-05" db="EMBL/GenBank/DDBJ databases">
        <title>Vagococcus spp. assemblies.</title>
        <authorList>
            <person name="Gulvik C.A."/>
        </authorList>
    </citation>
    <scope>NUCLEOTIDE SEQUENCE [LARGE SCALE GENOMIC DNA]</scope>
    <source>
        <strain evidence="2 3">CCUG 51432</strain>
    </source>
</reference>
<feature type="transmembrane region" description="Helical" evidence="1">
    <location>
        <begin position="230"/>
        <end position="248"/>
    </location>
</feature>
<keyword evidence="3" id="KW-1185">Reference proteome</keyword>
<evidence type="ECO:0000313" key="3">
    <source>
        <dbReference type="Proteomes" id="UP000287605"/>
    </source>
</evidence>
<evidence type="ECO:0000256" key="1">
    <source>
        <dbReference type="SAM" id="Phobius"/>
    </source>
</evidence>
<dbReference type="RefSeq" id="WP_126809468.1">
    <property type="nucleotide sequence ID" value="NZ_NGKA01000014.1"/>
</dbReference>
<evidence type="ECO:0000313" key="2">
    <source>
        <dbReference type="EMBL" id="RSU10491.1"/>
    </source>
</evidence>
<feature type="transmembrane region" description="Helical" evidence="1">
    <location>
        <begin position="136"/>
        <end position="161"/>
    </location>
</feature>
<proteinExistence type="predicted"/>
<keyword evidence="1" id="KW-0812">Transmembrane</keyword>
<dbReference type="PANTHER" id="PTHR36832:SF1">
    <property type="entry name" value="SLR1174 PROTEIN"/>
    <property type="match status" value="1"/>
</dbReference>
<feature type="transmembrane region" description="Helical" evidence="1">
    <location>
        <begin position="182"/>
        <end position="200"/>
    </location>
</feature>
<organism evidence="2 3">
    <name type="scientific">Vagococcus elongatus</name>
    <dbReference type="NCBI Taxonomy" id="180344"/>
    <lineage>
        <taxon>Bacteria</taxon>
        <taxon>Bacillati</taxon>
        <taxon>Bacillota</taxon>
        <taxon>Bacilli</taxon>
        <taxon>Lactobacillales</taxon>
        <taxon>Enterococcaceae</taxon>
        <taxon>Vagococcus</taxon>
    </lineage>
</organism>
<dbReference type="EMBL" id="NGKA01000014">
    <property type="protein sequence ID" value="RSU10491.1"/>
    <property type="molecule type" value="Genomic_DNA"/>
</dbReference>
<dbReference type="Pfam" id="PF06182">
    <property type="entry name" value="ABC2_membrane_6"/>
    <property type="match status" value="1"/>
</dbReference>
<gene>
    <name evidence="2" type="ORF">CBF29_09360</name>
</gene>
<accession>A0A430AQT4</accession>
<feature type="transmembrane region" description="Helical" evidence="1">
    <location>
        <begin position="109"/>
        <end position="130"/>
    </location>
</feature>